<sequence length="296" mass="32638">MTRMQASLKVLLNLVQEVHPVLLELQAHLVALEPPELQVNQEQLVLLAHLDLAEVEAQVEVEDTQDHKVLLALLDDLELQAHLGLLDALAQEDPQDKEVTLELQANPAPQAHPEPLAQEVELAVEAQVEVENTQDLKEHLEHPELQVPLDVLDHQELLVHQEPQVQEDPVDTVVEQVAAEEAAVVDILAHRVPQAAQANLVLVDQEDTAAQEAEREALAVEVAVAIQDHPAHLELLEQQELLADLVLQALLEHQARPVLQVVVATEAAPVVQDLVVKVDMEGKVAIQDLREAVDLQ</sequence>
<gene>
    <name evidence="1" type="ORF">CLODIP_2_CD04434</name>
</gene>
<proteinExistence type="predicted"/>
<accession>A0A8S1E204</accession>
<name>A0A8S1E204_9INSE</name>
<dbReference type="Proteomes" id="UP000494165">
    <property type="component" value="Unassembled WGS sequence"/>
</dbReference>
<feature type="non-terminal residue" evidence="1">
    <location>
        <position position="1"/>
    </location>
</feature>
<keyword evidence="2" id="KW-1185">Reference proteome</keyword>
<dbReference type="OrthoDB" id="8191482at2759"/>
<dbReference type="EMBL" id="CADEPI010000466">
    <property type="protein sequence ID" value="CAB3386267.1"/>
    <property type="molecule type" value="Genomic_DNA"/>
</dbReference>
<reference evidence="1 2" key="1">
    <citation type="submission" date="2020-04" db="EMBL/GenBank/DDBJ databases">
        <authorList>
            <person name="Alioto T."/>
            <person name="Alioto T."/>
            <person name="Gomez Garrido J."/>
        </authorList>
    </citation>
    <scope>NUCLEOTIDE SEQUENCE [LARGE SCALE GENOMIC DNA]</scope>
</reference>
<dbReference type="AlphaFoldDB" id="A0A8S1E204"/>
<comment type="caution">
    <text evidence="1">The sequence shown here is derived from an EMBL/GenBank/DDBJ whole genome shotgun (WGS) entry which is preliminary data.</text>
</comment>
<evidence type="ECO:0000313" key="2">
    <source>
        <dbReference type="Proteomes" id="UP000494165"/>
    </source>
</evidence>
<evidence type="ECO:0000313" key="1">
    <source>
        <dbReference type="EMBL" id="CAB3386267.1"/>
    </source>
</evidence>
<protein>
    <submittedName>
        <fullName evidence="1">Uncharacterized protein</fullName>
    </submittedName>
</protein>
<organism evidence="1 2">
    <name type="scientific">Cloeon dipterum</name>
    <dbReference type="NCBI Taxonomy" id="197152"/>
    <lineage>
        <taxon>Eukaryota</taxon>
        <taxon>Metazoa</taxon>
        <taxon>Ecdysozoa</taxon>
        <taxon>Arthropoda</taxon>
        <taxon>Hexapoda</taxon>
        <taxon>Insecta</taxon>
        <taxon>Pterygota</taxon>
        <taxon>Palaeoptera</taxon>
        <taxon>Ephemeroptera</taxon>
        <taxon>Pisciforma</taxon>
        <taxon>Baetidae</taxon>
        <taxon>Cloeon</taxon>
    </lineage>
</organism>